<dbReference type="RefSeq" id="WP_189041087.1">
    <property type="nucleotide sequence ID" value="NZ_BMNB01000003.1"/>
</dbReference>
<accession>A0A917TLH2</accession>
<reference evidence="1" key="2">
    <citation type="submission" date="2020-09" db="EMBL/GenBank/DDBJ databases">
        <authorList>
            <person name="Sun Q."/>
            <person name="Zhou Y."/>
        </authorList>
    </citation>
    <scope>NUCLEOTIDE SEQUENCE</scope>
    <source>
        <strain evidence="1">CGMCC 4.7312</strain>
    </source>
</reference>
<dbReference type="Proteomes" id="UP000608890">
    <property type="component" value="Unassembled WGS sequence"/>
</dbReference>
<evidence type="ECO:0000313" key="1">
    <source>
        <dbReference type="EMBL" id="GGM27557.1"/>
    </source>
</evidence>
<keyword evidence="2" id="KW-1185">Reference proteome</keyword>
<gene>
    <name evidence="1" type="ORF">GCM10011608_10460</name>
</gene>
<dbReference type="EMBL" id="BMNB01000003">
    <property type="protein sequence ID" value="GGM27557.1"/>
    <property type="molecule type" value="Genomic_DNA"/>
</dbReference>
<organism evidence="1 2">
    <name type="scientific">Micromonospora sonchi</name>
    <dbReference type="NCBI Taxonomy" id="1763543"/>
    <lineage>
        <taxon>Bacteria</taxon>
        <taxon>Bacillati</taxon>
        <taxon>Actinomycetota</taxon>
        <taxon>Actinomycetes</taxon>
        <taxon>Micromonosporales</taxon>
        <taxon>Micromonosporaceae</taxon>
        <taxon>Micromonospora</taxon>
    </lineage>
</organism>
<reference evidence="1" key="1">
    <citation type="journal article" date="2014" name="Int. J. Syst. Evol. Microbiol.">
        <title>Complete genome sequence of Corynebacterium casei LMG S-19264T (=DSM 44701T), isolated from a smear-ripened cheese.</title>
        <authorList>
            <consortium name="US DOE Joint Genome Institute (JGI-PGF)"/>
            <person name="Walter F."/>
            <person name="Albersmeier A."/>
            <person name="Kalinowski J."/>
            <person name="Ruckert C."/>
        </authorList>
    </citation>
    <scope>NUCLEOTIDE SEQUENCE</scope>
    <source>
        <strain evidence="1">CGMCC 4.7312</strain>
    </source>
</reference>
<protein>
    <submittedName>
        <fullName evidence="1">Uncharacterized protein</fullName>
    </submittedName>
</protein>
<name>A0A917TLH2_9ACTN</name>
<evidence type="ECO:0000313" key="2">
    <source>
        <dbReference type="Proteomes" id="UP000608890"/>
    </source>
</evidence>
<sequence length="62" mass="7071">MAEQAVDRPVCGERADTRGFFRCQKNADHHGDRHHTRIPGGDYTWGYTPTADEIEAKDNRRG</sequence>
<proteinExistence type="predicted"/>
<dbReference type="AlphaFoldDB" id="A0A917TLH2"/>
<comment type="caution">
    <text evidence="1">The sequence shown here is derived from an EMBL/GenBank/DDBJ whole genome shotgun (WGS) entry which is preliminary data.</text>
</comment>